<evidence type="ECO:0000313" key="3">
    <source>
        <dbReference type="Proteomes" id="UP000827986"/>
    </source>
</evidence>
<evidence type="ECO:0000256" key="1">
    <source>
        <dbReference type="SAM" id="MobiDB-lite"/>
    </source>
</evidence>
<reference evidence="2" key="1">
    <citation type="submission" date="2021-09" db="EMBL/GenBank/DDBJ databases">
        <title>The genome of Mauremys mutica provides insights into the evolution of semi-aquatic lifestyle.</title>
        <authorList>
            <person name="Gong S."/>
            <person name="Gao Y."/>
        </authorList>
    </citation>
    <scope>NUCLEOTIDE SEQUENCE</scope>
    <source>
        <strain evidence="2">MM-2020</strain>
        <tissue evidence="2">Muscle</tissue>
    </source>
</reference>
<protein>
    <submittedName>
        <fullName evidence="2">Uncharacterized protein</fullName>
    </submittedName>
</protein>
<comment type="caution">
    <text evidence="2">The sequence shown here is derived from an EMBL/GenBank/DDBJ whole genome shotgun (WGS) entry which is preliminary data.</text>
</comment>
<evidence type="ECO:0000313" key="2">
    <source>
        <dbReference type="EMBL" id="KAH1166142.1"/>
    </source>
</evidence>
<sequence length="140" mass="14952">MIYNPSAPISSFPLEHSSERRLVNSPYLQQACSGDSFPVQRVQVTHCRAGRPRRSPQRWEGYTDTADAVPREAEPPVKASAWLKTLPCTERRGLARVGTGLLRTSPGIGGGIPAAAAAVSVTGLIKISCGVNRQEKLASG</sequence>
<dbReference type="EMBL" id="JAHDVG010000487">
    <property type="protein sequence ID" value="KAH1166142.1"/>
    <property type="molecule type" value="Genomic_DNA"/>
</dbReference>
<dbReference type="AlphaFoldDB" id="A0A9D3WS16"/>
<accession>A0A9D3WS16</accession>
<feature type="region of interest" description="Disordered" evidence="1">
    <location>
        <begin position="48"/>
        <end position="69"/>
    </location>
</feature>
<name>A0A9D3WS16_9SAUR</name>
<keyword evidence="3" id="KW-1185">Reference proteome</keyword>
<dbReference type="Proteomes" id="UP000827986">
    <property type="component" value="Unassembled WGS sequence"/>
</dbReference>
<gene>
    <name evidence="2" type="ORF">KIL84_015314</name>
</gene>
<organism evidence="2 3">
    <name type="scientific">Mauremys mutica</name>
    <name type="common">yellowpond turtle</name>
    <dbReference type="NCBI Taxonomy" id="74926"/>
    <lineage>
        <taxon>Eukaryota</taxon>
        <taxon>Metazoa</taxon>
        <taxon>Chordata</taxon>
        <taxon>Craniata</taxon>
        <taxon>Vertebrata</taxon>
        <taxon>Euteleostomi</taxon>
        <taxon>Archelosauria</taxon>
        <taxon>Testudinata</taxon>
        <taxon>Testudines</taxon>
        <taxon>Cryptodira</taxon>
        <taxon>Durocryptodira</taxon>
        <taxon>Testudinoidea</taxon>
        <taxon>Geoemydidae</taxon>
        <taxon>Geoemydinae</taxon>
        <taxon>Mauremys</taxon>
    </lineage>
</organism>
<proteinExistence type="predicted"/>